<dbReference type="PROSITE" id="PS50048">
    <property type="entry name" value="ZN2_CY6_FUNGAL_2"/>
    <property type="match status" value="1"/>
</dbReference>
<keyword evidence="1" id="KW-0539">Nucleus</keyword>
<organism evidence="3 4">
    <name type="scientific">Lophiotrema nucula</name>
    <dbReference type="NCBI Taxonomy" id="690887"/>
    <lineage>
        <taxon>Eukaryota</taxon>
        <taxon>Fungi</taxon>
        <taxon>Dikarya</taxon>
        <taxon>Ascomycota</taxon>
        <taxon>Pezizomycotina</taxon>
        <taxon>Dothideomycetes</taxon>
        <taxon>Pleosporomycetidae</taxon>
        <taxon>Pleosporales</taxon>
        <taxon>Lophiotremataceae</taxon>
        <taxon>Lophiotrema</taxon>
    </lineage>
</organism>
<keyword evidence="4" id="KW-1185">Reference proteome</keyword>
<dbReference type="CDD" id="cd00067">
    <property type="entry name" value="GAL4"/>
    <property type="match status" value="1"/>
</dbReference>
<dbReference type="InterPro" id="IPR036864">
    <property type="entry name" value="Zn2-C6_fun-type_DNA-bd_sf"/>
</dbReference>
<name>A0A6A5YII8_9PLEO</name>
<dbReference type="GO" id="GO:0008270">
    <property type="term" value="F:zinc ion binding"/>
    <property type="evidence" value="ECO:0007669"/>
    <property type="project" value="InterPro"/>
</dbReference>
<dbReference type="SUPFAM" id="SSF57701">
    <property type="entry name" value="Zn2/Cys6 DNA-binding domain"/>
    <property type="match status" value="1"/>
</dbReference>
<dbReference type="EMBL" id="ML977357">
    <property type="protein sequence ID" value="KAF2107059.1"/>
    <property type="molecule type" value="Genomic_DNA"/>
</dbReference>
<dbReference type="Pfam" id="PF00172">
    <property type="entry name" value="Zn_clus"/>
    <property type="match status" value="1"/>
</dbReference>
<proteinExistence type="predicted"/>
<dbReference type="PROSITE" id="PS00463">
    <property type="entry name" value="ZN2_CY6_FUNGAL_1"/>
    <property type="match status" value="1"/>
</dbReference>
<sequence>MVGVGGRSKACDQCRRRRIKCDLDQPACKKCVKAGLKCGGSGAITFVFHDSGKISHSTRTDRTTSLEIIPYETEAKVSNATGPFITLYPTLLVPPNDLFLNFARARLLKGPDSEDIISPEPDNSLTDASFLALATTYFGAEHKDNSVVQRGLRRYSHAIEQINSALGDPIRCLSLDLLGAIVTMSLHEYLMSQRDLGWVHHARGFEKLMQVRGPEAFVTLPALMLMERTRVSIIFAALVTRQQTIIARPEWKTIPWALFPDRKTPMQRLLDIFADCPALLFTQTGLKKGSSGERNHDKYQNLLQATENLLEGLDHFQDGWKSTHQESIWEVASPETTPFTLDEEENLVPFWTSVLHYKSLDDANVVMLGSAIRIFLLLIYLDSTPSREWGITESVSAQLIQAGTTICRTVDYQLQETRKGASNHLLIWPLKMAYDALGRENPLLGEWLGNHLDNIANGLAGILGTEAEPLSKLHQASGNNNATCPV</sequence>
<dbReference type="Gene3D" id="4.10.240.10">
    <property type="entry name" value="Zn(2)-C6 fungal-type DNA-binding domain"/>
    <property type="match status" value="1"/>
</dbReference>
<dbReference type="Proteomes" id="UP000799770">
    <property type="component" value="Unassembled WGS sequence"/>
</dbReference>
<dbReference type="AlphaFoldDB" id="A0A6A5YII8"/>
<dbReference type="InterPro" id="IPR053178">
    <property type="entry name" value="Osmoadaptation_assoc"/>
</dbReference>
<gene>
    <name evidence="3" type="ORF">BDV96DRAFT_654149</name>
</gene>
<reference evidence="3" key="1">
    <citation type="journal article" date="2020" name="Stud. Mycol.">
        <title>101 Dothideomycetes genomes: a test case for predicting lifestyles and emergence of pathogens.</title>
        <authorList>
            <person name="Haridas S."/>
            <person name="Albert R."/>
            <person name="Binder M."/>
            <person name="Bloem J."/>
            <person name="Labutti K."/>
            <person name="Salamov A."/>
            <person name="Andreopoulos B."/>
            <person name="Baker S."/>
            <person name="Barry K."/>
            <person name="Bills G."/>
            <person name="Bluhm B."/>
            <person name="Cannon C."/>
            <person name="Castanera R."/>
            <person name="Culley D."/>
            <person name="Daum C."/>
            <person name="Ezra D."/>
            <person name="Gonzalez J."/>
            <person name="Henrissat B."/>
            <person name="Kuo A."/>
            <person name="Liang C."/>
            <person name="Lipzen A."/>
            <person name="Lutzoni F."/>
            <person name="Magnuson J."/>
            <person name="Mondo S."/>
            <person name="Nolan M."/>
            <person name="Ohm R."/>
            <person name="Pangilinan J."/>
            <person name="Park H.-J."/>
            <person name="Ramirez L."/>
            <person name="Alfaro M."/>
            <person name="Sun H."/>
            <person name="Tritt A."/>
            <person name="Yoshinaga Y."/>
            <person name="Zwiers L.-H."/>
            <person name="Turgeon B."/>
            <person name="Goodwin S."/>
            <person name="Spatafora J."/>
            <person name="Crous P."/>
            <person name="Grigoriev I."/>
        </authorList>
    </citation>
    <scope>NUCLEOTIDE SEQUENCE</scope>
    <source>
        <strain evidence="3">CBS 627.86</strain>
    </source>
</reference>
<evidence type="ECO:0000313" key="3">
    <source>
        <dbReference type="EMBL" id="KAF2107059.1"/>
    </source>
</evidence>
<evidence type="ECO:0000313" key="4">
    <source>
        <dbReference type="Proteomes" id="UP000799770"/>
    </source>
</evidence>
<dbReference type="PANTHER" id="PTHR38111:SF2">
    <property type="entry name" value="FINGER DOMAIN PROTEIN, PUTATIVE (AFU_ORTHOLOGUE AFUA_1G01560)-RELATED"/>
    <property type="match status" value="1"/>
</dbReference>
<accession>A0A6A5YII8</accession>
<dbReference type="InterPro" id="IPR001138">
    <property type="entry name" value="Zn2Cys6_DnaBD"/>
</dbReference>
<feature type="domain" description="Zn(2)-C6 fungal-type" evidence="2">
    <location>
        <begin position="10"/>
        <end position="38"/>
    </location>
</feature>
<dbReference type="GO" id="GO:0000981">
    <property type="term" value="F:DNA-binding transcription factor activity, RNA polymerase II-specific"/>
    <property type="evidence" value="ECO:0007669"/>
    <property type="project" value="InterPro"/>
</dbReference>
<evidence type="ECO:0000256" key="1">
    <source>
        <dbReference type="ARBA" id="ARBA00023242"/>
    </source>
</evidence>
<protein>
    <recommendedName>
        <fullName evidence="2">Zn(2)-C6 fungal-type domain-containing protein</fullName>
    </recommendedName>
</protein>
<dbReference type="SMART" id="SM00066">
    <property type="entry name" value="GAL4"/>
    <property type="match status" value="1"/>
</dbReference>
<dbReference type="OrthoDB" id="5126878at2759"/>
<evidence type="ECO:0000259" key="2">
    <source>
        <dbReference type="PROSITE" id="PS50048"/>
    </source>
</evidence>
<dbReference type="PANTHER" id="PTHR38111">
    <property type="entry name" value="ZN(2)-C6 FUNGAL-TYPE DOMAIN-CONTAINING PROTEIN-RELATED"/>
    <property type="match status" value="1"/>
</dbReference>